<keyword evidence="1" id="KW-0732">Signal</keyword>
<reference evidence="2 3" key="1">
    <citation type="journal article" date="2015" name="Plant Cell">
        <title>Oil accumulation by the oleaginous diatom Fistulifera solaris as revealed by the genome and transcriptome.</title>
        <authorList>
            <person name="Tanaka T."/>
            <person name="Maeda Y."/>
            <person name="Veluchamy A."/>
            <person name="Tanaka M."/>
            <person name="Abida H."/>
            <person name="Marechal E."/>
            <person name="Bowler C."/>
            <person name="Muto M."/>
            <person name="Sunaga Y."/>
            <person name="Tanaka M."/>
            <person name="Yoshino T."/>
            <person name="Taniguchi T."/>
            <person name="Fukuda Y."/>
            <person name="Nemoto M."/>
            <person name="Matsumoto M."/>
            <person name="Wong P.S."/>
            <person name="Aburatani S."/>
            <person name="Fujibuchi W."/>
        </authorList>
    </citation>
    <scope>NUCLEOTIDE SEQUENCE [LARGE SCALE GENOMIC DNA]</scope>
    <source>
        <strain evidence="2 3">JPCC DA0580</strain>
    </source>
</reference>
<protein>
    <submittedName>
        <fullName evidence="2">Uncharacterized protein</fullName>
    </submittedName>
</protein>
<evidence type="ECO:0000256" key="1">
    <source>
        <dbReference type="SAM" id="SignalP"/>
    </source>
</evidence>
<evidence type="ECO:0000313" key="2">
    <source>
        <dbReference type="EMBL" id="GAX14617.1"/>
    </source>
</evidence>
<comment type="caution">
    <text evidence="2">The sequence shown here is derived from an EMBL/GenBank/DDBJ whole genome shotgun (WGS) entry which is preliminary data.</text>
</comment>
<gene>
    <name evidence="2" type="ORF">FisN_6Lh400</name>
</gene>
<dbReference type="EMBL" id="BDSP01000081">
    <property type="protein sequence ID" value="GAX14617.1"/>
    <property type="molecule type" value="Genomic_DNA"/>
</dbReference>
<evidence type="ECO:0000313" key="3">
    <source>
        <dbReference type="Proteomes" id="UP000198406"/>
    </source>
</evidence>
<feature type="chain" id="PRO_5012373883" evidence="1">
    <location>
        <begin position="32"/>
        <end position="429"/>
    </location>
</feature>
<proteinExistence type="predicted"/>
<keyword evidence="3" id="KW-1185">Reference proteome</keyword>
<organism evidence="2 3">
    <name type="scientific">Fistulifera solaris</name>
    <name type="common">Oleaginous diatom</name>
    <dbReference type="NCBI Taxonomy" id="1519565"/>
    <lineage>
        <taxon>Eukaryota</taxon>
        <taxon>Sar</taxon>
        <taxon>Stramenopiles</taxon>
        <taxon>Ochrophyta</taxon>
        <taxon>Bacillariophyta</taxon>
        <taxon>Bacillariophyceae</taxon>
        <taxon>Bacillariophycidae</taxon>
        <taxon>Naviculales</taxon>
        <taxon>Naviculaceae</taxon>
        <taxon>Fistulifera</taxon>
    </lineage>
</organism>
<name>A0A1Z5JKS6_FISSO</name>
<dbReference type="InParanoid" id="A0A1Z5JKS6"/>
<dbReference type="OrthoDB" id="413746at2759"/>
<sequence>MWTLSNAYRANRLRENRLLLVLFVLPFFANAVDTNHAEKLKQHIDMFVPVPEIQVLGPTIFPKPTDVIEDGQPALKPYSGKHRPDQDAVFAYASEYKLENYVTFIESLRATEFKGDIVLSVSQLNVDDPPTKTYLESVPNLVLYVPELVCYNFEGEAVESAKGGIRTCQCHHLYADSKGTPLKDPRPARTIATIRYELYWLWTQNYHKDRWILLVDARDTFFQSDPFANVPRQTDPSLRSGVLYFFGENVDATRLGKSKSNNKWLTNAYGDMVAEALREKPTICSGATLGEQVALEAYARAMSAEYDDTRVVLMGADQGFHNFLYYSGKLRYAQAIHDIVVFDQGMGIVNNMGALRTKELDEWGNGHILKKLPANTHGKPNYEVLNWDGTVSPVVHQFDRHKLLSDYFFKQRTHEFMMKIRQRGGRSVA</sequence>
<feature type="signal peptide" evidence="1">
    <location>
        <begin position="1"/>
        <end position="31"/>
    </location>
</feature>
<accession>A0A1Z5JKS6</accession>
<dbReference type="Proteomes" id="UP000198406">
    <property type="component" value="Unassembled WGS sequence"/>
</dbReference>
<dbReference type="AlphaFoldDB" id="A0A1Z5JKS6"/>